<proteinExistence type="inferred from homology"/>
<dbReference type="Proteomes" id="UP001524547">
    <property type="component" value="Unassembled WGS sequence"/>
</dbReference>
<dbReference type="SUPFAM" id="SSF53756">
    <property type="entry name" value="UDP-Glycosyltransferase/glycogen phosphorylase"/>
    <property type="match status" value="1"/>
</dbReference>
<dbReference type="InterPro" id="IPR001830">
    <property type="entry name" value="Glyco_trans_20"/>
</dbReference>
<evidence type="ECO:0000313" key="3">
    <source>
        <dbReference type="Proteomes" id="UP001524547"/>
    </source>
</evidence>
<dbReference type="PANTHER" id="PTHR10788">
    <property type="entry name" value="TREHALOSE-6-PHOSPHATE SYNTHASE"/>
    <property type="match status" value="1"/>
</dbReference>
<dbReference type="PANTHER" id="PTHR10788:SF106">
    <property type="entry name" value="BCDNA.GH08860"/>
    <property type="match status" value="1"/>
</dbReference>
<organism evidence="2 3">
    <name type="scientific">Rhizosaccharibacter radicis</name>
    <dbReference type="NCBI Taxonomy" id="2782605"/>
    <lineage>
        <taxon>Bacteria</taxon>
        <taxon>Pseudomonadati</taxon>
        <taxon>Pseudomonadota</taxon>
        <taxon>Alphaproteobacteria</taxon>
        <taxon>Acetobacterales</taxon>
        <taxon>Acetobacteraceae</taxon>
        <taxon>Rhizosaccharibacter</taxon>
    </lineage>
</organism>
<accession>A0ABT1VZC1</accession>
<name>A0ABT1VZC1_9PROT</name>
<sequence length="447" mass="49839">MGRLVVVSNRVPSSKERVQPAGGLTVGLKDAIKGEPSLWFGWSGNAQGKDDEPRPVIEEQGGTTYATIDLTPAQHKGFYQGFSNGILWPVCHYRLALMSYSREELQTYLEVNALFARVLKPLLKPDDVIWVQDYQLFTLGEALRELGVRNRIGFFLHIPFPPPGLFGALPGAEQLLRAIGRYDVIGMQTEEDARNINASFEPLGIAVRAGVFPIGIDPQSFLRDAISGGRSAQVKRFDQAVGDRPLIIGVDRLDYSKGLPERFHGFDRLLRRFPQHRGKVSFLQVAPVSRGEVQQYRRLRRELDELAGRINGDWAEMDWTPLRYITRAVPRKVLASVHRRANIGLVTPLRDGMNLVAKEYVAAQDPEDPGVLVLSRFAGAAPELPDALLVNPYDPDEIAEALDQALGMSLSERKRRWSRMHEAVTSTTAATWARDFLQVLRGAPEAA</sequence>
<dbReference type="CDD" id="cd03788">
    <property type="entry name" value="GT20_TPS"/>
    <property type="match status" value="1"/>
</dbReference>
<reference evidence="2 3" key="1">
    <citation type="submission" date="2022-06" db="EMBL/GenBank/DDBJ databases">
        <title>Rhizosaccharibacter gen. nov. sp. nov. KSS12, endophytic bacteria isolated from sugarcane.</title>
        <authorList>
            <person name="Pitiwittayakul N."/>
        </authorList>
    </citation>
    <scope>NUCLEOTIDE SEQUENCE [LARGE SCALE GENOMIC DNA]</scope>
    <source>
        <strain evidence="2 3">KSS12</strain>
    </source>
</reference>
<dbReference type="EMBL" id="JAMZEJ010000007">
    <property type="protein sequence ID" value="MCQ8241696.1"/>
    <property type="molecule type" value="Genomic_DNA"/>
</dbReference>
<keyword evidence="3" id="KW-1185">Reference proteome</keyword>
<comment type="caution">
    <text evidence="2">The sequence shown here is derived from an EMBL/GenBank/DDBJ whole genome shotgun (WGS) entry which is preliminary data.</text>
</comment>
<dbReference type="Pfam" id="PF00982">
    <property type="entry name" value="Glyco_transf_20"/>
    <property type="match status" value="1"/>
</dbReference>
<evidence type="ECO:0000313" key="2">
    <source>
        <dbReference type="EMBL" id="MCQ8241696.1"/>
    </source>
</evidence>
<dbReference type="RefSeq" id="WP_422920437.1">
    <property type="nucleotide sequence ID" value="NZ_JAMZEJ010000007.1"/>
</dbReference>
<dbReference type="Gene3D" id="3.40.50.2000">
    <property type="entry name" value="Glycogen Phosphorylase B"/>
    <property type="match status" value="2"/>
</dbReference>
<evidence type="ECO:0000256" key="1">
    <source>
        <dbReference type="ARBA" id="ARBA00008799"/>
    </source>
</evidence>
<gene>
    <name evidence="2" type="ORF">NFI88_12705</name>
</gene>
<protein>
    <submittedName>
        <fullName evidence="2">Trehalose-6-phosphate synthase</fullName>
    </submittedName>
</protein>
<comment type="similarity">
    <text evidence="1">Belongs to the glycosyltransferase 20 family.</text>
</comment>